<keyword evidence="2" id="KW-1185">Reference proteome</keyword>
<proteinExistence type="predicted"/>
<dbReference type="EMBL" id="JABSTQ010009272">
    <property type="protein sequence ID" value="KAG0430969.1"/>
    <property type="molecule type" value="Genomic_DNA"/>
</dbReference>
<sequence length="129" mass="13841">MEVQQDEFEENIDQGDMDRTGILGYPENSETPGAQEASGNAPAVATHSPSQRQPKQHLERQASLQDDRTTPHSEQAVPQTQPDPRASGAVDDNMELGEAASTEVTTMLKGKGTMRDNAAGQSHNIVSGK</sequence>
<dbReference type="Proteomes" id="UP000805193">
    <property type="component" value="Unassembled WGS sequence"/>
</dbReference>
<gene>
    <name evidence="1" type="ORF">HPB47_022219</name>
</gene>
<protein>
    <submittedName>
        <fullName evidence="1">Uncharacterized protein</fullName>
    </submittedName>
</protein>
<accession>A0AC60QC67</accession>
<comment type="caution">
    <text evidence="1">The sequence shown here is derived from an EMBL/GenBank/DDBJ whole genome shotgun (WGS) entry which is preliminary data.</text>
</comment>
<evidence type="ECO:0000313" key="2">
    <source>
        <dbReference type="Proteomes" id="UP000805193"/>
    </source>
</evidence>
<organism evidence="1 2">
    <name type="scientific">Ixodes persulcatus</name>
    <name type="common">Taiga tick</name>
    <dbReference type="NCBI Taxonomy" id="34615"/>
    <lineage>
        <taxon>Eukaryota</taxon>
        <taxon>Metazoa</taxon>
        <taxon>Ecdysozoa</taxon>
        <taxon>Arthropoda</taxon>
        <taxon>Chelicerata</taxon>
        <taxon>Arachnida</taxon>
        <taxon>Acari</taxon>
        <taxon>Parasitiformes</taxon>
        <taxon>Ixodida</taxon>
        <taxon>Ixodoidea</taxon>
        <taxon>Ixodidae</taxon>
        <taxon>Ixodinae</taxon>
        <taxon>Ixodes</taxon>
    </lineage>
</organism>
<name>A0AC60QC67_IXOPE</name>
<reference evidence="1 2" key="1">
    <citation type="journal article" date="2020" name="Cell">
        <title>Large-Scale Comparative Analyses of Tick Genomes Elucidate Their Genetic Diversity and Vector Capacities.</title>
        <authorList>
            <consortium name="Tick Genome and Microbiome Consortium (TIGMIC)"/>
            <person name="Jia N."/>
            <person name="Wang J."/>
            <person name="Shi W."/>
            <person name="Du L."/>
            <person name="Sun Y."/>
            <person name="Zhan W."/>
            <person name="Jiang J.F."/>
            <person name="Wang Q."/>
            <person name="Zhang B."/>
            <person name="Ji P."/>
            <person name="Bell-Sakyi L."/>
            <person name="Cui X.M."/>
            <person name="Yuan T.T."/>
            <person name="Jiang B.G."/>
            <person name="Yang W.F."/>
            <person name="Lam T.T."/>
            <person name="Chang Q.C."/>
            <person name="Ding S.J."/>
            <person name="Wang X.J."/>
            <person name="Zhu J.G."/>
            <person name="Ruan X.D."/>
            <person name="Zhao L."/>
            <person name="Wei J.T."/>
            <person name="Ye R.Z."/>
            <person name="Que T.C."/>
            <person name="Du C.H."/>
            <person name="Zhou Y.H."/>
            <person name="Cheng J.X."/>
            <person name="Dai P.F."/>
            <person name="Guo W.B."/>
            <person name="Han X.H."/>
            <person name="Huang E.J."/>
            <person name="Li L.F."/>
            <person name="Wei W."/>
            <person name="Gao Y.C."/>
            <person name="Liu J.Z."/>
            <person name="Shao H.Z."/>
            <person name="Wang X."/>
            <person name="Wang C.C."/>
            <person name="Yang T.C."/>
            <person name="Huo Q.B."/>
            <person name="Li W."/>
            <person name="Chen H.Y."/>
            <person name="Chen S.E."/>
            <person name="Zhou L.G."/>
            <person name="Ni X.B."/>
            <person name="Tian J.H."/>
            <person name="Sheng Y."/>
            <person name="Liu T."/>
            <person name="Pan Y.S."/>
            <person name="Xia L.Y."/>
            <person name="Li J."/>
            <person name="Zhao F."/>
            <person name="Cao W.C."/>
        </authorList>
    </citation>
    <scope>NUCLEOTIDE SEQUENCE [LARGE SCALE GENOMIC DNA]</scope>
    <source>
        <strain evidence="1">Iper-2018</strain>
    </source>
</reference>
<evidence type="ECO:0000313" key="1">
    <source>
        <dbReference type="EMBL" id="KAG0430969.1"/>
    </source>
</evidence>